<keyword evidence="1" id="KW-0812">Transmembrane</keyword>
<keyword evidence="1" id="KW-1133">Transmembrane helix</keyword>
<dbReference type="Pfam" id="PF07331">
    <property type="entry name" value="TctB"/>
    <property type="match status" value="1"/>
</dbReference>
<dbReference type="EMBL" id="PYGB01000005">
    <property type="protein sequence ID" value="PSK86458.1"/>
    <property type="molecule type" value="Genomic_DNA"/>
</dbReference>
<evidence type="ECO:0000313" key="5">
    <source>
        <dbReference type="Proteomes" id="UP000193495"/>
    </source>
</evidence>
<dbReference type="InterPro" id="IPR009936">
    <property type="entry name" value="DUF1468"/>
</dbReference>
<dbReference type="EMBL" id="FWFY01000005">
    <property type="protein sequence ID" value="SLN45590.1"/>
    <property type="molecule type" value="Genomic_DNA"/>
</dbReference>
<proteinExistence type="predicted"/>
<dbReference type="Proteomes" id="UP000240624">
    <property type="component" value="Unassembled WGS sequence"/>
</dbReference>
<keyword evidence="1" id="KW-0472">Membrane</keyword>
<reference evidence="3 6" key="2">
    <citation type="submission" date="2018-03" db="EMBL/GenBank/DDBJ databases">
        <title>Genomic Encyclopedia of Archaeal and Bacterial Type Strains, Phase II (KMG-II): from individual species to whole genera.</title>
        <authorList>
            <person name="Goeker M."/>
        </authorList>
    </citation>
    <scope>NUCLEOTIDE SEQUENCE [LARGE SCALE GENOMIC DNA]</scope>
    <source>
        <strain evidence="3 6">DSM 29956</strain>
    </source>
</reference>
<dbReference type="RefSeq" id="WP_085896351.1">
    <property type="nucleotide sequence ID" value="NZ_FWFY01000005.1"/>
</dbReference>
<accession>A0A1X6ZCB0</accession>
<feature type="transmembrane region" description="Helical" evidence="1">
    <location>
        <begin position="118"/>
        <end position="139"/>
    </location>
</feature>
<keyword evidence="6" id="KW-1185">Reference proteome</keyword>
<reference evidence="4 5" key="1">
    <citation type="submission" date="2017-03" db="EMBL/GenBank/DDBJ databases">
        <authorList>
            <person name="Afonso C.L."/>
            <person name="Miller P.J."/>
            <person name="Scott M.A."/>
            <person name="Spackman E."/>
            <person name="Goraichik I."/>
            <person name="Dimitrov K.M."/>
            <person name="Suarez D.L."/>
            <person name="Swayne D.E."/>
        </authorList>
    </citation>
    <scope>NUCLEOTIDE SEQUENCE [LARGE SCALE GENOMIC DNA]</scope>
    <source>
        <strain evidence="4 5">CECT 8367</strain>
    </source>
</reference>
<evidence type="ECO:0000256" key="1">
    <source>
        <dbReference type="SAM" id="Phobius"/>
    </source>
</evidence>
<name>A0A1X6ZCB0_9RHOB</name>
<evidence type="ECO:0000313" key="6">
    <source>
        <dbReference type="Proteomes" id="UP000240624"/>
    </source>
</evidence>
<organism evidence="4 5">
    <name type="scientific">Limimaricola soesokkakensis</name>
    <dbReference type="NCBI Taxonomy" id="1343159"/>
    <lineage>
        <taxon>Bacteria</taxon>
        <taxon>Pseudomonadati</taxon>
        <taxon>Pseudomonadota</taxon>
        <taxon>Alphaproteobacteria</taxon>
        <taxon>Rhodobacterales</taxon>
        <taxon>Paracoccaceae</taxon>
        <taxon>Limimaricola</taxon>
    </lineage>
</organism>
<evidence type="ECO:0000313" key="4">
    <source>
        <dbReference type="EMBL" id="SLN45590.1"/>
    </source>
</evidence>
<sequence>MRARYSSFLPLIVCALIAGFAYGWSYTFKDVPPMLIRGFQPGAFPRLVAGIIIALSLIGLWQARHAGEDRPGALPREFHLSVLMLGLFGGLALIGDFLFALMIGCAGLAWCWGERRPLVLIGLGLVAPVAVVLFFDAAFQVRFPRGFLINLYYG</sequence>
<feature type="transmembrane region" description="Helical" evidence="1">
    <location>
        <begin position="43"/>
        <end position="61"/>
    </location>
</feature>
<protein>
    <submittedName>
        <fullName evidence="4">Tripartite tricarboxylate transporter TctB family protein</fullName>
    </submittedName>
</protein>
<gene>
    <name evidence="3" type="ORF">CLV79_105165</name>
    <name evidence="4" type="ORF">LOS8367_02007</name>
</gene>
<evidence type="ECO:0000259" key="2">
    <source>
        <dbReference type="Pfam" id="PF07331"/>
    </source>
</evidence>
<dbReference type="AlphaFoldDB" id="A0A1X6ZCB0"/>
<feature type="transmembrane region" description="Helical" evidence="1">
    <location>
        <begin position="82"/>
        <end position="112"/>
    </location>
</feature>
<evidence type="ECO:0000313" key="3">
    <source>
        <dbReference type="EMBL" id="PSK86458.1"/>
    </source>
</evidence>
<feature type="domain" description="DUF1468" evidence="2">
    <location>
        <begin position="12"/>
        <end position="144"/>
    </location>
</feature>
<dbReference type="Proteomes" id="UP000193495">
    <property type="component" value="Unassembled WGS sequence"/>
</dbReference>
<dbReference type="OrthoDB" id="6183208at2"/>